<gene>
    <name evidence="1" type="ORF">FMOSSE_LOCUS9050</name>
</gene>
<dbReference type="AlphaFoldDB" id="A0A9N9CIQ8"/>
<accession>A0A9N9CIQ8</accession>
<proteinExistence type="predicted"/>
<evidence type="ECO:0000313" key="2">
    <source>
        <dbReference type="Proteomes" id="UP000789375"/>
    </source>
</evidence>
<dbReference type="Proteomes" id="UP000789375">
    <property type="component" value="Unassembled WGS sequence"/>
</dbReference>
<protein>
    <submittedName>
        <fullName evidence="1">15651_t:CDS:1</fullName>
    </submittedName>
</protein>
<feature type="non-terminal residue" evidence="1">
    <location>
        <position position="1"/>
    </location>
</feature>
<sequence length="163" mass="18907">YWSRRYTYWGKISTYEQYYYTSYPNATIEECHQALAKDIDALSKTYNKNDNKYLKLKSYRDKLNKVSALLCRLVDYRTGSTSWLQFAKASVRTQVSRLESGQILGLRWGASTTGVVACAIRRWRAKYCLNHEAVTISISLSAIGDMVPYPVSPDFDCWYVRFS</sequence>
<comment type="caution">
    <text evidence="1">The sequence shown here is derived from an EMBL/GenBank/DDBJ whole genome shotgun (WGS) entry which is preliminary data.</text>
</comment>
<reference evidence="1" key="1">
    <citation type="submission" date="2021-06" db="EMBL/GenBank/DDBJ databases">
        <authorList>
            <person name="Kallberg Y."/>
            <person name="Tangrot J."/>
            <person name="Rosling A."/>
        </authorList>
    </citation>
    <scope>NUCLEOTIDE SEQUENCE</scope>
    <source>
        <strain evidence="1">87-6 pot B 2015</strain>
    </source>
</reference>
<organism evidence="1 2">
    <name type="scientific">Funneliformis mosseae</name>
    <name type="common">Endomycorrhizal fungus</name>
    <name type="synonym">Glomus mosseae</name>
    <dbReference type="NCBI Taxonomy" id="27381"/>
    <lineage>
        <taxon>Eukaryota</taxon>
        <taxon>Fungi</taxon>
        <taxon>Fungi incertae sedis</taxon>
        <taxon>Mucoromycota</taxon>
        <taxon>Glomeromycotina</taxon>
        <taxon>Glomeromycetes</taxon>
        <taxon>Glomerales</taxon>
        <taxon>Glomeraceae</taxon>
        <taxon>Funneliformis</taxon>
    </lineage>
</organism>
<dbReference type="EMBL" id="CAJVPP010002522">
    <property type="protein sequence ID" value="CAG8603012.1"/>
    <property type="molecule type" value="Genomic_DNA"/>
</dbReference>
<keyword evidence="2" id="KW-1185">Reference proteome</keyword>
<evidence type="ECO:0000313" key="1">
    <source>
        <dbReference type="EMBL" id="CAG8603012.1"/>
    </source>
</evidence>
<name>A0A9N9CIQ8_FUNMO</name>